<dbReference type="InterPro" id="IPR058353">
    <property type="entry name" value="DUF8040"/>
</dbReference>
<reference evidence="10" key="1">
    <citation type="submission" date="2023-04" db="EMBL/GenBank/DDBJ databases">
        <authorList>
            <person name="Vijverberg K."/>
            <person name="Xiong W."/>
            <person name="Schranz E."/>
        </authorList>
    </citation>
    <scope>NUCLEOTIDE SEQUENCE</scope>
</reference>
<evidence type="ECO:0000313" key="11">
    <source>
        <dbReference type="Proteomes" id="UP001177003"/>
    </source>
</evidence>
<dbReference type="Pfam" id="PF13359">
    <property type="entry name" value="DDE_Tnp_4"/>
    <property type="match status" value="1"/>
</dbReference>
<evidence type="ECO:0000256" key="1">
    <source>
        <dbReference type="ARBA" id="ARBA00001968"/>
    </source>
</evidence>
<dbReference type="Pfam" id="PF26138">
    <property type="entry name" value="DUF8040"/>
    <property type="match status" value="1"/>
</dbReference>
<dbReference type="GO" id="GO:0004518">
    <property type="term" value="F:nuclease activity"/>
    <property type="evidence" value="ECO:0007669"/>
    <property type="project" value="UniProtKB-KW"/>
</dbReference>
<proteinExistence type="inferred from homology"/>
<evidence type="ECO:0000256" key="2">
    <source>
        <dbReference type="ARBA" id="ARBA00004123"/>
    </source>
</evidence>
<dbReference type="Proteomes" id="UP001177003">
    <property type="component" value="Chromosome 1"/>
</dbReference>
<sequence length="285" mass="33401">MIGPDTQRNADLQATNHRPSTIRLQVLVFSMLCRDLVAHYGLKKSRRVSTEESLGIFLLYLAHGCGNRLVQEFFNHSRETIHRHFHKVLDVVVNLSKDIIKPNANYNETISEYILNNPWYYPFYKNCIGAIDGTHVKTSVPQRDQIKYIGRKNCVTQNIMAASRRRCEVKFPLPADDKFYLVDVGYPNTKGYLAPYKGSNTRYHIPDFRRGQTRASWEPIGFKEKFNYYHSSLHNVIERTFGVWKAQWVLLRDVHVNFNFETQVKLVLASMTIHNYIRMVMQHFK</sequence>
<dbReference type="GO" id="GO:0046872">
    <property type="term" value="F:metal ion binding"/>
    <property type="evidence" value="ECO:0007669"/>
    <property type="project" value="UniProtKB-KW"/>
</dbReference>
<keyword evidence="5" id="KW-0479">Metal-binding</keyword>
<evidence type="ECO:0008006" key="12">
    <source>
        <dbReference type="Google" id="ProtNLM"/>
    </source>
</evidence>
<protein>
    <recommendedName>
        <fullName evidence="12">DDE Tnp4 domain-containing protein</fullName>
    </recommendedName>
</protein>
<dbReference type="InterPro" id="IPR045249">
    <property type="entry name" value="HARBI1-like"/>
</dbReference>
<organism evidence="10 11">
    <name type="scientific">Lactuca saligna</name>
    <name type="common">Willowleaf lettuce</name>
    <dbReference type="NCBI Taxonomy" id="75948"/>
    <lineage>
        <taxon>Eukaryota</taxon>
        <taxon>Viridiplantae</taxon>
        <taxon>Streptophyta</taxon>
        <taxon>Embryophyta</taxon>
        <taxon>Tracheophyta</taxon>
        <taxon>Spermatophyta</taxon>
        <taxon>Magnoliopsida</taxon>
        <taxon>eudicotyledons</taxon>
        <taxon>Gunneridae</taxon>
        <taxon>Pentapetalae</taxon>
        <taxon>asterids</taxon>
        <taxon>campanulids</taxon>
        <taxon>Asterales</taxon>
        <taxon>Asteraceae</taxon>
        <taxon>Cichorioideae</taxon>
        <taxon>Cichorieae</taxon>
        <taxon>Lactucinae</taxon>
        <taxon>Lactuca</taxon>
    </lineage>
</organism>
<name>A0AA35Y9J6_LACSI</name>
<evidence type="ECO:0000313" key="10">
    <source>
        <dbReference type="EMBL" id="CAI9270180.1"/>
    </source>
</evidence>
<comment type="subcellular location">
    <subcellularLocation>
        <location evidence="2">Nucleus</location>
    </subcellularLocation>
</comment>
<evidence type="ECO:0000259" key="8">
    <source>
        <dbReference type="Pfam" id="PF13359"/>
    </source>
</evidence>
<feature type="domain" description="DDE Tnp4" evidence="8">
    <location>
        <begin position="176"/>
        <end position="275"/>
    </location>
</feature>
<keyword evidence="7" id="KW-0539">Nucleus</keyword>
<dbReference type="EMBL" id="OX465077">
    <property type="protein sequence ID" value="CAI9270180.1"/>
    <property type="molecule type" value="Genomic_DNA"/>
</dbReference>
<keyword evidence="6" id="KW-0378">Hydrolase</keyword>
<dbReference type="GO" id="GO:0016787">
    <property type="term" value="F:hydrolase activity"/>
    <property type="evidence" value="ECO:0007669"/>
    <property type="project" value="UniProtKB-KW"/>
</dbReference>
<dbReference type="AlphaFoldDB" id="A0AA35Y9J6"/>
<accession>A0AA35Y9J6</accession>
<evidence type="ECO:0000256" key="3">
    <source>
        <dbReference type="ARBA" id="ARBA00006958"/>
    </source>
</evidence>
<evidence type="ECO:0000256" key="5">
    <source>
        <dbReference type="ARBA" id="ARBA00022723"/>
    </source>
</evidence>
<feature type="domain" description="DUF8040" evidence="9">
    <location>
        <begin position="21"/>
        <end position="93"/>
    </location>
</feature>
<comment type="cofactor">
    <cofactor evidence="1">
        <name>a divalent metal cation</name>
        <dbReference type="ChEBI" id="CHEBI:60240"/>
    </cofactor>
</comment>
<dbReference type="PANTHER" id="PTHR22930">
    <property type="match status" value="1"/>
</dbReference>
<comment type="similarity">
    <text evidence="3">Belongs to the HARBI1 family.</text>
</comment>
<dbReference type="InterPro" id="IPR027806">
    <property type="entry name" value="HARBI1_dom"/>
</dbReference>
<keyword evidence="11" id="KW-1185">Reference proteome</keyword>
<dbReference type="PANTHER" id="PTHR22930:SF221">
    <property type="entry name" value="NUCLEASE HARBI1"/>
    <property type="match status" value="1"/>
</dbReference>
<evidence type="ECO:0000256" key="6">
    <source>
        <dbReference type="ARBA" id="ARBA00022801"/>
    </source>
</evidence>
<dbReference type="GO" id="GO:0005634">
    <property type="term" value="C:nucleus"/>
    <property type="evidence" value="ECO:0007669"/>
    <property type="project" value="UniProtKB-SubCell"/>
</dbReference>
<keyword evidence="4" id="KW-0540">Nuclease</keyword>
<evidence type="ECO:0000256" key="7">
    <source>
        <dbReference type="ARBA" id="ARBA00023242"/>
    </source>
</evidence>
<evidence type="ECO:0000256" key="4">
    <source>
        <dbReference type="ARBA" id="ARBA00022722"/>
    </source>
</evidence>
<gene>
    <name evidence="10" type="ORF">LSALG_LOCUS10512</name>
</gene>
<evidence type="ECO:0000259" key="9">
    <source>
        <dbReference type="Pfam" id="PF26138"/>
    </source>
</evidence>